<proteinExistence type="predicted"/>
<dbReference type="InterPro" id="IPR036388">
    <property type="entry name" value="WH-like_DNA-bd_sf"/>
</dbReference>
<evidence type="ECO:0000313" key="6">
    <source>
        <dbReference type="Proteomes" id="UP000651085"/>
    </source>
</evidence>
<dbReference type="SMART" id="SM00028">
    <property type="entry name" value="TPR"/>
    <property type="match status" value="2"/>
</dbReference>
<dbReference type="SUPFAM" id="SSF46894">
    <property type="entry name" value="C-terminal effector domain of the bipartite response regulators"/>
    <property type="match status" value="1"/>
</dbReference>
<evidence type="ECO:0000259" key="4">
    <source>
        <dbReference type="PROSITE" id="PS00622"/>
    </source>
</evidence>
<dbReference type="SUPFAM" id="SSF48452">
    <property type="entry name" value="TPR-like"/>
    <property type="match status" value="2"/>
</dbReference>
<dbReference type="InterPro" id="IPR016032">
    <property type="entry name" value="Sig_transdc_resp-reg_C-effctor"/>
</dbReference>
<keyword evidence="2" id="KW-0175">Coiled coil</keyword>
<feature type="repeat" description="TPR" evidence="1">
    <location>
        <begin position="282"/>
        <end position="315"/>
    </location>
</feature>
<dbReference type="InterPro" id="IPR019734">
    <property type="entry name" value="TPR_rpt"/>
</dbReference>
<dbReference type="GO" id="GO:0003677">
    <property type="term" value="F:DNA binding"/>
    <property type="evidence" value="ECO:0007669"/>
    <property type="project" value="InterPro"/>
</dbReference>
<evidence type="ECO:0000256" key="2">
    <source>
        <dbReference type="SAM" id="Coils"/>
    </source>
</evidence>
<dbReference type="AlphaFoldDB" id="A0A926F1L4"/>
<keyword evidence="6" id="KW-1185">Reference proteome</keyword>
<dbReference type="Gene3D" id="1.10.10.10">
    <property type="entry name" value="Winged helix-like DNA-binding domain superfamily/Winged helix DNA-binding domain"/>
    <property type="match status" value="1"/>
</dbReference>
<dbReference type="PROSITE" id="PS00622">
    <property type="entry name" value="HTH_LUXR_1"/>
    <property type="match status" value="1"/>
</dbReference>
<organism evidence="5 6">
    <name type="scientific">Jilunia laotingensis</name>
    <dbReference type="NCBI Taxonomy" id="2763675"/>
    <lineage>
        <taxon>Bacteria</taxon>
        <taxon>Pseudomonadati</taxon>
        <taxon>Bacteroidota</taxon>
        <taxon>Bacteroidia</taxon>
        <taxon>Bacteroidales</taxon>
        <taxon>Bacteroidaceae</taxon>
        <taxon>Jilunia</taxon>
    </lineage>
</organism>
<gene>
    <name evidence="5" type="ORF">H8744_06845</name>
</gene>
<sequence>MMYKCQFHYLCSMKNAFLIYLCLISCQLPIWGSNPYRWKAIDMAFDSLGIQLEMTSCKSNNRMEFYPLVNDMYQIATQKKNPNLLVRALYWDAWLQFETNTEKTEALILQALEKADSAAYSYDFARISFVKGMLLAKRNIYPEAYRVFKTQENYFKSIGDLYNLGYTYVNIGSIMRRIGEYQEGYKYYLLANEAFRKGGFDTDELKNEHNIGISQYHLGNQQKAIDILTTLLQNKITEDDATLKVDILTSLYYVSKTLTDKERYAREAYRTAQHVTNKTSQTYTLINMGAIYIYKHDNDSALFYFKKARQLAEANKDAYSAIHTLYGLSEIFDRKNEPDSAYQCLKRYLQYKEETTGHAKSNEINRLEVRAAIKQYEKELKEADMNMRKHKRITLIIIFSVTFLAIIGFYILWILRKKEKINKLLKEAENRELNERLEREKLQNEQFLMKIDLKNRELTSNSMIMAEKNQLLKELMGQIEDFASQGLLPRQQEKALNYQIKKHLGTGDEWAFFKLHFEEVHPNFFLKLSERHPVLSENDLRLCAYIRIGMTNKQIAQMLYVLPETINTSRYRIRKKLHLEQDESLEDYLRRI</sequence>
<keyword evidence="1" id="KW-0802">TPR repeat</keyword>
<feature type="coiled-coil region" evidence="2">
    <location>
        <begin position="366"/>
        <end position="485"/>
    </location>
</feature>
<dbReference type="Proteomes" id="UP000651085">
    <property type="component" value="Unassembled WGS sequence"/>
</dbReference>
<keyword evidence="3" id="KW-0472">Membrane</keyword>
<keyword evidence="3" id="KW-0812">Transmembrane</keyword>
<feature type="domain" description="HTH luxR-type" evidence="4">
    <location>
        <begin position="549"/>
        <end position="576"/>
    </location>
</feature>
<dbReference type="InterPro" id="IPR011990">
    <property type="entry name" value="TPR-like_helical_dom_sf"/>
</dbReference>
<dbReference type="Pfam" id="PF00196">
    <property type="entry name" value="GerE"/>
    <property type="match status" value="1"/>
</dbReference>
<dbReference type="GO" id="GO:0006355">
    <property type="term" value="P:regulation of DNA-templated transcription"/>
    <property type="evidence" value="ECO:0007669"/>
    <property type="project" value="InterPro"/>
</dbReference>
<feature type="transmembrane region" description="Helical" evidence="3">
    <location>
        <begin position="393"/>
        <end position="415"/>
    </location>
</feature>
<name>A0A926F1L4_9BACT</name>
<dbReference type="PROSITE" id="PS50005">
    <property type="entry name" value="TPR"/>
    <property type="match status" value="1"/>
</dbReference>
<dbReference type="InterPro" id="IPR000792">
    <property type="entry name" value="Tscrpt_reg_LuxR_C"/>
</dbReference>
<accession>A0A926F1L4</accession>
<dbReference type="PANTHER" id="PTHR10098">
    <property type="entry name" value="RAPSYN-RELATED"/>
    <property type="match status" value="1"/>
</dbReference>
<evidence type="ECO:0000313" key="5">
    <source>
        <dbReference type="EMBL" id="MBC8592976.1"/>
    </source>
</evidence>
<dbReference type="Gene3D" id="1.25.40.10">
    <property type="entry name" value="Tetratricopeptide repeat domain"/>
    <property type="match status" value="2"/>
</dbReference>
<protein>
    <recommendedName>
        <fullName evidence="4">HTH luxR-type domain-containing protein</fullName>
    </recommendedName>
</protein>
<dbReference type="SMART" id="SM00421">
    <property type="entry name" value="HTH_LUXR"/>
    <property type="match status" value="1"/>
</dbReference>
<comment type="caution">
    <text evidence="5">The sequence shown here is derived from an EMBL/GenBank/DDBJ whole genome shotgun (WGS) entry which is preliminary data.</text>
</comment>
<keyword evidence="3" id="KW-1133">Transmembrane helix</keyword>
<reference evidence="5" key="1">
    <citation type="submission" date="2020-08" db="EMBL/GenBank/DDBJ databases">
        <title>Genome public.</title>
        <authorList>
            <person name="Liu C."/>
            <person name="Sun Q."/>
        </authorList>
    </citation>
    <scope>NUCLEOTIDE SEQUENCE</scope>
    <source>
        <strain evidence="5">N12</strain>
    </source>
</reference>
<dbReference type="EMBL" id="JACRTF010000001">
    <property type="protein sequence ID" value="MBC8592976.1"/>
    <property type="molecule type" value="Genomic_DNA"/>
</dbReference>
<evidence type="ECO:0000256" key="3">
    <source>
        <dbReference type="SAM" id="Phobius"/>
    </source>
</evidence>
<evidence type="ECO:0000256" key="1">
    <source>
        <dbReference type="PROSITE-ProRule" id="PRU00339"/>
    </source>
</evidence>